<keyword evidence="4" id="KW-1185">Reference proteome</keyword>
<protein>
    <recommendedName>
        <fullName evidence="2">Smr domain-containing protein</fullName>
    </recommendedName>
</protein>
<gene>
    <name evidence="3" type="ORF">OTERR_08540</name>
</gene>
<dbReference type="PANTHER" id="PTHR35562:SF2">
    <property type="entry name" value="DNA ENDONUCLEASE SMRA-RELATED"/>
    <property type="match status" value="1"/>
</dbReference>
<dbReference type="RefSeq" id="WP_149424971.1">
    <property type="nucleotide sequence ID" value="NZ_CP022579.1"/>
</dbReference>
<dbReference type="PANTHER" id="PTHR35562">
    <property type="entry name" value="DNA ENDONUCLEASE SMRA-RELATED"/>
    <property type="match status" value="1"/>
</dbReference>
<proteinExistence type="predicted"/>
<reference evidence="3 4" key="1">
    <citation type="submission" date="2017-07" db="EMBL/GenBank/DDBJ databases">
        <title>Complete genome sequence of Oryzomicrobium terrae TPP412.</title>
        <authorList>
            <person name="Chiu L.-W."/>
            <person name="Lo K.-J."/>
            <person name="Tsai Y.-M."/>
            <person name="Lin S.-S."/>
            <person name="Kuo C.-H."/>
            <person name="Liu C.-T."/>
        </authorList>
    </citation>
    <scope>NUCLEOTIDE SEQUENCE [LARGE SCALE GENOMIC DNA]</scope>
    <source>
        <strain evidence="3 4">TPP412</strain>
    </source>
</reference>
<sequence>MAKKGPAAKNHARLATGVGFSALEKLKNRLPPTDAPVRPAAPKPAARVAAPAENDPAALFRAAVGATDTSPTLARARNRAALERAKPAPRPIVQPTFKDVETPATAPSRPLPADDSPDLFRALVGEVTPLKDSGRADIGHRQTPRHALIFDRDGRRAAPDKALGDTPLENGAPLGDAAIFDHLAATVGNDPGALFAHAVGAVAPLKDKGLADVQKPLPPPRPIKREEDDRAVLAEALQSPLSFEDRLDMGVEPAFLRDGLARKVLTDLRRGRWVVQAELDLHGLTRDEAREALRRFLADSLEAGRRCLRLIHGKGLGSPNREPVLKHLSRSWLAQREEILAYCQAKPQDGGEGALLILLRAPKG</sequence>
<feature type="domain" description="Smr" evidence="2">
    <location>
        <begin position="279"/>
        <end position="360"/>
    </location>
</feature>
<accession>A0A5C1E603</accession>
<dbReference type="InterPro" id="IPR036063">
    <property type="entry name" value="Smr_dom_sf"/>
</dbReference>
<evidence type="ECO:0000313" key="3">
    <source>
        <dbReference type="EMBL" id="QEL64330.1"/>
    </source>
</evidence>
<feature type="compositionally biased region" description="Low complexity" evidence="1">
    <location>
        <begin position="35"/>
        <end position="50"/>
    </location>
</feature>
<evidence type="ECO:0000259" key="2">
    <source>
        <dbReference type="PROSITE" id="PS50828"/>
    </source>
</evidence>
<dbReference type="KEGG" id="otr:OTERR_08540"/>
<dbReference type="Gene3D" id="3.30.1370.110">
    <property type="match status" value="1"/>
</dbReference>
<feature type="compositionally biased region" description="Basic and acidic residues" evidence="1">
    <location>
        <begin position="148"/>
        <end position="160"/>
    </location>
</feature>
<name>A0A5C1E603_9RHOO</name>
<dbReference type="Pfam" id="PF01713">
    <property type="entry name" value="Smr"/>
    <property type="match status" value="1"/>
</dbReference>
<dbReference type="AlphaFoldDB" id="A0A5C1E603"/>
<dbReference type="Proteomes" id="UP000323671">
    <property type="component" value="Chromosome"/>
</dbReference>
<evidence type="ECO:0000256" key="1">
    <source>
        <dbReference type="SAM" id="MobiDB-lite"/>
    </source>
</evidence>
<dbReference type="PROSITE" id="PS50828">
    <property type="entry name" value="SMR"/>
    <property type="match status" value="1"/>
</dbReference>
<dbReference type="InterPro" id="IPR002625">
    <property type="entry name" value="Smr_dom"/>
</dbReference>
<dbReference type="SMART" id="SM00463">
    <property type="entry name" value="SMR"/>
    <property type="match status" value="1"/>
</dbReference>
<feature type="region of interest" description="Disordered" evidence="1">
    <location>
        <begin position="29"/>
        <end position="50"/>
    </location>
</feature>
<evidence type="ECO:0000313" key="4">
    <source>
        <dbReference type="Proteomes" id="UP000323671"/>
    </source>
</evidence>
<feature type="region of interest" description="Disordered" evidence="1">
    <location>
        <begin position="133"/>
        <end position="160"/>
    </location>
</feature>
<dbReference type="EMBL" id="CP022579">
    <property type="protein sequence ID" value="QEL64330.1"/>
    <property type="molecule type" value="Genomic_DNA"/>
</dbReference>
<organism evidence="3 4">
    <name type="scientific">Oryzomicrobium terrae</name>
    <dbReference type="NCBI Taxonomy" id="1735038"/>
    <lineage>
        <taxon>Bacteria</taxon>
        <taxon>Pseudomonadati</taxon>
        <taxon>Pseudomonadota</taxon>
        <taxon>Betaproteobacteria</taxon>
        <taxon>Rhodocyclales</taxon>
        <taxon>Rhodocyclaceae</taxon>
        <taxon>Oryzomicrobium</taxon>
    </lineage>
</organism>
<dbReference type="SUPFAM" id="SSF160443">
    <property type="entry name" value="SMR domain-like"/>
    <property type="match status" value="1"/>
</dbReference>